<dbReference type="InterPro" id="IPR041588">
    <property type="entry name" value="Integrase_H2C2"/>
</dbReference>
<keyword evidence="1" id="KW-0479">Metal-binding</keyword>
<feature type="compositionally biased region" description="Low complexity" evidence="2">
    <location>
        <begin position="183"/>
        <end position="195"/>
    </location>
</feature>
<dbReference type="GO" id="GO:0003676">
    <property type="term" value="F:nucleic acid binding"/>
    <property type="evidence" value="ECO:0007669"/>
    <property type="project" value="InterPro"/>
</dbReference>
<feature type="compositionally biased region" description="Low complexity" evidence="2">
    <location>
        <begin position="137"/>
        <end position="147"/>
    </location>
</feature>
<comment type="caution">
    <text evidence="6">The sequence shown here is derived from an EMBL/GenBank/DDBJ whole genome shotgun (WGS) entry which is preliminary data.</text>
</comment>
<feature type="region of interest" description="Disordered" evidence="2">
    <location>
        <begin position="673"/>
        <end position="722"/>
    </location>
</feature>
<keyword evidence="1" id="KW-0863">Zinc-finger</keyword>
<name>A0AAD8TEJ1_LOLMU</name>
<dbReference type="CDD" id="cd00303">
    <property type="entry name" value="retropepsin_like"/>
    <property type="match status" value="1"/>
</dbReference>
<dbReference type="InterPro" id="IPR036397">
    <property type="entry name" value="RNaseH_sf"/>
</dbReference>
<dbReference type="Gene3D" id="3.30.420.10">
    <property type="entry name" value="Ribonuclease H-like superfamily/Ribonuclease H"/>
    <property type="match status" value="1"/>
</dbReference>
<dbReference type="InterPro" id="IPR036875">
    <property type="entry name" value="Znf_CCHC_sf"/>
</dbReference>
<keyword evidence="3" id="KW-0472">Membrane</keyword>
<keyword evidence="1" id="KW-0862">Zinc</keyword>
<dbReference type="SUPFAM" id="SSF53098">
    <property type="entry name" value="Ribonuclease H-like"/>
    <property type="match status" value="1"/>
</dbReference>
<keyword evidence="3" id="KW-0812">Transmembrane</keyword>
<feature type="domain" description="CCHC-type" evidence="4">
    <location>
        <begin position="202"/>
        <end position="217"/>
    </location>
</feature>
<protein>
    <submittedName>
        <fullName evidence="6">Uncharacterized protein</fullName>
    </submittedName>
</protein>
<feature type="compositionally biased region" description="Basic and acidic residues" evidence="2">
    <location>
        <begin position="710"/>
        <end position="720"/>
    </location>
</feature>
<evidence type="ECO:0000259" key="4">
    <source>
        <dbReference type="PROSITE" id="PS50158"/>
    </source>
</evidence>
<evidence type="ECO:0000256" key="1">
    <source>
        <dbReference type="PROSITE-ProRule" id="PRU00047"/>
    </source>
</evidence>
<dbReference type="InterPro" id="IPR001584">
    <property type="entry name" value="Integrase_cat-core"/>
</dbReference>
<evidence type="ECO:0000313" key="7">
    <source>
        <dbReference type="Proteomes" id="UP001231189"/>
    </source>
</evidence>
<dbReference type="PROSITE" id="PS50994">
    <property type="entry name" value="INTEGRASE"/>
    <property type="match status" value="1"/>
</dbReference>
<feature type="region of interest" description="Disordered" evidence="2">
    <location>
        <begin position="126"/>
        <end position="195"/>
    </location>
</feature>
<dbReference type="Gene3D" id="1.10.340.70">
    <property type="match status" value="1"/>
</dbReference>
<feature type="transmembrane region" description="Helical" evidence="3">
    <location>
        <begin position="12"/>
        <end position="36"/>
    </location>
</feature>
<dbReference type="PANTHER" id="PTHR35046:SF9">
    <property type="entry name" value="RNA-DIRECTED DNA POLYMERASE"/>
    <property type="match status" value="1"/>
</dbReference>
<reference evidence="6" key="1">
    <citation type="submission" date="2023-07" db="EMBL/GenBank/DDBJ databases">
        <title>A chromosome-level genome assembly of Lolium multiflorum.</title>
        <authorList>
            <person name="Chen Y."/>
            <person name="Copetti D."/>
            <person name="Kolliker R."/>
            <person name="Studer B."/>
        </authorList>
    </citation>
    <scope>NUCLEOTIDE SEQUENCE</scope>
    <source>
        <strain evidence="6">02402/16</strain>
        <tissue evidence="6">Leaf</tissue>
    </source>
</reference>
<feature type="domain" description="Integrase catalytic" evidence="5">
    <location>
        <begin position="462"/>
        <end position="563"/>
    </location>
</feature>
<organism evidence="6 7">
    <name type="scientific">Lolium multiflorum</name>
    <name type="common">Italian ryegrass</name>
    <name type="synonym">Lolium perenne subsp. multiflorum</name>
    <dbReference type="NCBI Taxonomy" id="4521"/>
    <lineage>
        <taxon>Eukaryota</taxon>
        <taxon>Viridiplantae</taxon>
        <taxon>Streptophyta</taxon>
        <taxon>Embryophyta</taxon>
        <taxon>Tracheophyta</taxon>
        <taxon>Spermatophyta</taxon>
        <taxon>Magnoliopsida</taxon>
        <taxon>Liliopsida</taxon>
        <taxon>Poales</taxon>
        <taxon>Poaceae</taxon>
        <taxon>BOP clade</taxon>
        <taxon>Pooideae</taxon>
        <taxon>Poodae</taxon>
        <taxon>Poeae</taxon>
        <taxon>Poeae Chloroplast Group 2 (Poeae type)</taxon>
        <taxon>Loliodinae</taxon>
        <taxon>Loliinae</taxon>
        <taxon>Lolium</taxon>
    </lineage>
</organism>
<dbReference type="AlphaFoldDB" id="A0AAD8TEJ1"/>
<gene>
    <name evidence="6" type="ORF">QYE76_041824</name>
</gene>
<keyword evidence="7" id="KW-1185">Reference proteome</keyword>
<dbReference type="SUPFAM" id="SSF57756">
    <property type="entry name" value="Retrovirus zinc finger-like domains"/>
    <property type="match status" value="1"/>
</dbReference>
<dbReference type="GO" id="GO:0008270">
    <property type="term" value="F:zinc ion binding"/>
    <property type="evidence" value="ECO:0007669"/>
    <property type="project" value="UniProtKB-KW"/>
</dbReference>
<dbReference type="PROSITE" id="PS50158">
    <property type="entry name" value="ZF_CCHC"/>
    <property type="match status" value="1"/>
</dbReference>
<sequence length="811" mass="91230">MAASKVTMRKLLLLRALGVVLVLVVVFHVASIAVLLKLEPAVFLQSRKTMVCVNPSSQFPDLKQGVMTVDAYYMEMEMLMQRARVRESLEMTLQRFLNGLKFNIKGIVRHHSYTTMNELLHHAREAESQLAEEVQQRGRATAGRFTPRAPPPTAPAPSTRSGPYSTPPSKPVSNVSNTKKSESAASTSGSSMSTARNRDMVCHTCGGKGHFKKDCPNRKVMIINEDNEYETGDDADPDAPEDDDYDSDSFDAYPSEAQTIVVSQRVLNVQPSASTQRCNLFQTKARVGPNKACKVIIDGGSCRNLASKELCAKLKLKYLPHPHPYYIQWLSNNGEMKVSHMVRVDFEIGPYKDSIDFDVVPMTESHAGGSMGHFGREKTLLMLADHFYWPKMRRDVDRYVKRCITCNKSKSKLKPHGLYTPLPAPTTPWEDISMDFVLGLPRTKRGHDSIFMVVDRCSKMEIVRLHGVPKTIVSDRDVKFMSYFWKTLWRKLGTKLLFSTTCHPQTDGQTEVVNRTLSQLLRSMIKKNLKEWEECLPHVEFAYNRAVHSTTELCPFEVVYGFKPITPLDLLPLPIHERVNMEASKRADFLKKIHVKTKELIEKKGKSNAARMNKKRKKILFKPGDMVWVHFCKDRYEEGASIARGGEEQLDMKMNVKLDKELDMKIFHGRAREEREACAREEEEVQAGPASGQTGRHAGAPSPCPVQPDHPPDPTRRQPDDALMATGRGTAEHFPCPVSIRSLARFEPDSPVLGPVYRPPDRPSPSLNQSRDFVGVIQVIYLISSIPSAAYTVCSSPPSLTEKIGQPLIIL</sequence>
<dbReference type="EMBL" id="JAUUTY010000002">
    <property type="protein sequence ID" value="KAK1680976.1"/>
    <property type="molecule type" value="Genomic_DNA"/>
</dbReference>
<keyword evidence="3" id="KW-1133">Transmembrane helix</keyword>
<dbReference type="Proteomes" id="UP001231189">
    <property type="component" value="Unassembled WGS sequence"/>
</dbReference>
<evidence type="ECO:0000313" key="6">
    <source>
        <dbReference type="EMBL" id="KAK1680976.1"/>
    </source>
</evidence>
<feature type="region of interest" description="Disordered" evidence="2">
    <location>
        <begin position="227"/>
        <end position="247"/>
    </location>
</feature>
<dbReference type="GO" id="GO:0015074">
    <property type="term" value="P:DNA integration"/>
    <property type="evidence" value="ECO:0007669"/>
    <property type="project" value="InterPro"/>
</dbReference>
<dbReference type="InterPro" id="IPR001878">
    <property type="entry name" value="Znf_CCHC"/>
</dbReference>
<dbReference type="SMART" id="SM00343">
    <property type="entry name" value="ZnF_C2HC"/>
    <property type="match status" value="1"/>
</dbReference>
<dbReference type="Pfam" id="PF17921">
    <property type="entry name" value="Integrase_H2C2"/>
    <property type="match status" value="1"/>
</dbReference>
<evidence type="ECO:0000256" key="2">
    <source>
        <dbReference type="SAM" id="MobiDB-lite"/>
    </source>
</evidence>
<evidence type="ECO:0000259" key="5">
    <source>
        <dbReference type="PROSITE" id="PS50994"/>
    </source>
</evidence>
<evidence type="ECO:0000256" key="3">
    <source>
        <dbReference type="SAM" id="Phobius"/>
    </source>
</evidence>
<accession>A0AAD8TEJ1</accession>
<dbReference type="PANTHER" id="PTHR35046">
    <property type="entry name" value="ZINC KNUCKLE (CCHC-TYPE) FAMILY PROTEIN"/>
    <property type="match status" value="1"/>
</dbReference>
<proteinExistence type="predicted"/>
<dbReference type="InterPro" id="IPR012337">
    <property type="entry name" value="RNaseH-like_sf"/>
</dbReference>
<dbReference type="Gene3D" id="4.10.60.10">
    <property type="entry name" value="Zinc finger, CCHC-type"/>
    <property type="match status" value="1"/>
</dbReference>
<dbReference type="Pfam" id="PF00098">
    <property type="entry name" value="zf-CCHC"/>
    <property type="match status" value="1"/>
</dbReference>